<evidence type="ECO:0000313" key="3">
    <source>
        <dbReference type="Proteomes" id="UP000619545"/>
    </source>
</evidence>
<dbReference type="Proteomes" id="UP000619545">
    <property type="component" value="Unassembled WGS sequence"/>
</dbReference>
<protein>
    <submittedName>
        <fullName evidence="2">DUF1678 domain-containing protein</fullName>
    </submittedName>
</protein>
<evidence type="ECO:0000313" key="2">
    <source>
        <dbReference type="EMBL" id="HII70128.1"/>
    </source>
</evidence>
<reference evidence="2" key="1">
    <citation type="journal article" date="2020" name="bioRxiv">
        <title>A rank-normalized archaeal taxonomy based on genome phylogeny resolves widespread incomplete and uneven classifications.</title>
        <authorList>
            <person name="Rinke C."/>
            <person name="Chuvochina M."/>
            <person name="Mussig A.J."/>
            <person name="Chaumeil P.-A."/>
            <person name="Waite D.W."/>
            <person name="Whitman W.B."/>
            <person name="Parks D.H."/>
            <person name="Hugenholtz P."/>
        </authorList>
    </citation>
    <scope>NUCLEOTIDE SEQUENCE</scope>
    <source>
        <strain evidence="2">UBA8853</strain>
    </source>
</reference>
<evidence type="ECO:0000256" key="1">
    <source>
        <dbReference type="SAM" id="MobiDB-lite"/>
    </source>
</evidence>
<feature type="compositionally biased region" description="Basic and acidic residues" evidence="1">
    <location>
        <begin position="16"/>
        <end position="26"/>
    </location>
</feature>
<sequence length="232" mass="26505">MAGLPTARPDATPVRAPERIRVPEPPRDPVEQARVLRVLLETVRRGVLPFLGASYRSVNGKVYGPYYEARWKPRKGERGRTIYLGKSENESVRFLEAWLWEVRRAAPRLAEHRKAKWFVARAVRRALAALLARFEGDPEEALELAGEVLRKVGGILTGMPFDPLRTYSRPRGGRKLLRMLLGRTPGEFRDVLLEMLSPWPPWYCLTLLERLHGRTAAREYHRARVPRPGSAA</sequence>
<dbReference type="Pfam" id="PF07913">
    <property type="entry name" value="DUF1678"/>
    <property type="match status" value="1"/>
</dbReference>
<proteinExistence type="predicted"/>
<accession>A0A832WAI7</accession>
<dbReference type="InterPro" id="IPR012465">
    <property type="entry name" value="DUF1678"/>
</dbReference>
<feature type="region of interest" description="Disordered" evidence="1">
    <location>
        <begin position="1"/>
        <end position="26"/>
    </location>
</feature>
<dbReference type="RefSeq" id="WP_011019017.1">
    <property type="nucleotide sequence ID" value="NZ_DUJS01000002.1"/>
</dbReference>
<organism evidence="2 3">
    <name type="scientific">Methanopyrus kandleri</name>
    <dbReference type="NCBI Taxonomy" id="2320"/>
    <lineage>
        <taxon>Archaea</taxon>
        <taxon>Methanobacteriati</taxon>
        <taxon>Methanobacteriota</taxon>
        <taxon>Methanomada group</taxon>
        <taxon>Methanopyri</taxon>
        <taxon>Methanopyrales</taxon>
        <taxon>Methanopyraceae</taxon>
        <taxon>Methanopyrus</taxon>
    </lineage>
</organism>
<comment type="caution">
    <text evidence="2">The sequence shown here is derived from an EMBL/GenBank/DDBJ whole genome shotgun (WGS) entry which is preliminary data.</text>
</comment>
<dbReference type="AlphaFoldDB" id="A0A832WAI7"/>
<dbReference type="GeneID" id="1476748"/>
<name>A0A832WAI7_9EURY</name>
<dbReference type="EMBL" id="DUJS01000002">
    <property type="protein sequence ID" value="HII70128.1"/>
    <property type="molecule type" value="Genomic_DNA"/>
</dbReference>
<gene>
    <name evidence="2" type="ORF">HA336_02700</name>
</gene>